<dbReference type="Pfam" id="PF01051">
    <property type="entry name" value="Rep3_N"/>
    <property type="match status" value="1"/>
</dbReference>
<evidence type="ECO:0000313" key="5">
    <source>
        <dbReference type="Proteomes" id="UP001377804"/>
    </source>
</evidence>
<accession>A0ABU8SHI9</accession>
<evidence type="ECO:0000313" key="4">
    <source>
        <dbReference type="EMBL" id="MEJ6348836.1"/>
    </source>
</evidence>
<evidence type="ECO:0000256" key="1">
    <source>
        <dbReference type="ARBA" id="ARBA00038283"/>
    </source>
</evidence>
<reference evidence="4 5" key="1">
    <citation type="submission" date="2023-10" db="EMBL/GenBank/DDBJ databases">
        <title>Holzapfeliella saturejae sp. nov. isolated from Satureja montana flowers.</title>
        <authorList>
            <person name="Alcantara C."/>
            <person name="Zuniga M."/>
            <person name="Landete J.M."/>
            <person name="Monedero V."/>
        </authorList>
    </citation>
    <scope>NUCLEOTIDE SEQUENCE [LARGE SCALE GENOMIC DNA]</scope>
    <source>
        <strain evidence="4 5">He02</strain>
    </source>
</reference>
<dbReference type="InterPro" id="IPR000525">
    <property type="entry name" value="Initiator_Rep_WH1"/>
</dbReference>
<evidence type="ECO:0000259" key="3">
    <source>
        <dbReference type="Pfam" id="PF01051"/>
    </source>
</evidence>
<sequence>MANNEITKYSPKLNTIPLKKFTATEMNLFFSIISKMRDRKDETVRFTFSKLKDLSEYKPTANKRFVNDLRKTYKKILDLKFIDQNANGLDETVFVLFSKFTIRGTADEPYVDIKIYEEALPLLNNLEEWVRYSLHEFNNINSTYAKTAFRLLKQYRTTGFAYFKKDEFRELLDIPKSYSNAEVTRTVLKTIQKNLDEFFDDLTITPIHKKGRGNPIAAYQFTFKPEERKQDDFKFVESAAKPSAKTTHQEVATDWSKKEASQLDSDNPDLNNILTQIDEVHA</sequence>
<dbReference type="RefSeq" id="WP_339970341.1">
    <property type="nucleotide sequence ID" value="NZ_JAWMWG010000004.1"/>
</dbReference>
<dbReference type="Proteomes" id="UP001377804">
    <property type="component" value="Unassembled WGS sequence"/>
</dbReference>
<dbReference type="Gene3D" id="1.10.10.10">
    <property type="entry name" value="Winged helix-like DNA-binding domain superfamily/Winged helix DNA-binding domain"/>
    <property type="match status" value="2"/>
</dbReference>
<dbReference type="EMBL" id="JAWMWG010000004">
    <property type="protein sequence ID" value="MEJ6348836.1"/>
    <property type="molecule type" value="Genomic_DNA"/>
</dbReference>
<evidence type="ECO:0000256" key="2">
    <source>
        <dbReference type="SAM" id="MobiDB-lite"/>
    </source>
</evidence>
<comment type="similarity">
    <text evidence="1">Belongs to the initiator RepB protein family.</text>
</comment>
<feature type="region of interest" description="Disordered" evidence="2">
    <location>
        <begin position="238"/>
        <end position="270"/>
    </location>
</feature>
<comment type="caution">
    <text evidence="4">The sequence shown here is derived from an EMBL/GenBank/DDBJ whole genome shotgun (WGS) entry which is preliminary data.</text>
</comment>
<dbReference type="InterPro" id="IPR036390">
    <property type="entry name" value="WH_DNA-bd_sf"/>
</dbReference>
<name>A0ABU8SHI9_9LACO</name>
<dbReference type="InterPro" id="IPR036388">
    <property type="entry name" value="WH-like_DNA-bd_sf"/>
</dbReference>
<proteinExistence type="inferred from homology"/>
<dbReference type="SUPFAM" id="SSF46785">
    <property type="entry name" value="Winged helix' DNA-binding domain"/>
    <property type="match status" value="2"/>
</dbReference>
<keyword evidence="5" id="KW-1185">Reference proteome</keyword>
<dbReference type="Pfam" id="PF21205">
    <property type="entry name" value="Rep3_C"/>
    <property type="match status" value="1"/>
</dbReference>
<gene>
    <name evidence="4" type="ORF">R4Y45_06350</name>
</gene>
<organism evidence="4 5">
    <name type="scientific">Holzapfeliella saturejae</name>
    <dbReference type="NCBI Taxonomy" id="3082953"/>
    <lineage>
        <taxon>Bacteria</taxon>
        <taxon>Bacillati</taxon>
        <taxon>Bacillota</taxon>
        <taxon>Bacilli</taxon>
        <taxon>Lactobacillales</taxon>
        <taxon>Lactobacillaceae</taxon>
        <taxon>Holzapfeliella</taxon>
    </lineage>
</organism>
<protein>
    <submittedName>
        <fullName evidence="4">Replication initiation protein</fullName>
    </submittedName>
</protein>
<feature type="domain" description="Initiator Rep protein WH1" evidence="3">
    <location>
        <begin position="7"/>
        <end position="153"/>
    </location>
</feature>